<comment type="caution">
    <text evidence="3">The sequence shown here is derived from an EMBL/GenBank/DDBJ whole genome shotgun (WGS) entry which is preliminary data.</text>
</comment>
<feature type="signal peptide" evidence="2">
    <location>
        <begin position="1"/>
        <end position="22"/>
    </location>
</feature>
<proteinExistence type="predicted"/>
<gene>
    <name evidence="3" type="ORF">GKZ75_07785</name>
</gene>
<protein>
    <recommendedName>
        <fullName evidence="5">Lipoprotein</fullName>
    </recommendedName>
</protein>
<feature type="compositionally biased region" description="Acidic residues" evidence="1">
    <location>
        <begin position="77"/>
        <end position="87"/>
    </location>
</feature>
<evidence type="ECO:0000313" key="4">
    <source>
        <dbReference type="Proteomes" id="UP000471026"/>
    </source>
</evidence>
<feature type="chain" id="PRO_5026950376" description="Lipoprotein" evidence="2">
    <location>
        <begin position="23"/>
        <end position="152"/>
    </location>
</feature>
<evidence type="ECO:0008006" key="5">
    <source>
        <dbReference type="Google" id="ProtNLM"/>
    </source>
</evidence>
<evidence type="ECO:0000256" key="1">
    <source>
        <dbReference type="SAM" id="MobiDB-lite"/>
    </source>
</evidence>
<evidence type="ECO:0000256" key="2">
    <source>
        <dbReference type="SAM" id="SignalP"/>
    </source>
</evidence>
<accession>A0A6N9QY92</accession>
<evidence type="ECO:0000313" key="3">
    <source>
        <dbReference type="EMBL" id="NDO78129.1"/>
    </source>
</evidence>
<reference evidence="3 4" key="1">
    <citation type="submission" date="2019-11" db="EMBL/GenBank/DDBJ databases">
        <title>Draft genome sequence of Kocuria indica DP-K7, a methyl red degrading Actinobacterium.</title>
        <authorList>
            <person name="Kumaran S."/>
            <person name="Tischler D."/>
            <person name="Ngo A.C.R."/>
            <person name="Schultes F."/>
        </authorList>
    </citation>
    <scope>NUCLEOTIDE SEQUENCE [LARGE SCALE GENOMIC DNA]</scope>
    <source>
        <strain evidence="3 4">DP-K7</strain>
    </source>
</reference>
<feature type="region of interest" description="Disordered" evidence="1">
    <location>
        <begin position="74"/>
        <end position="93"/>
    </location>
</feature>
<dbReference type="EMBL" id="WMHZ01000009">
    <property type="protein sequence ID" value="NDO78129.1"/>
    <property type="molecule type" value="Genomic_DNA"/>
</dbReference>
<name>A0A6N9QY92_9MICC</name>
<keyword evidence="2" id="KW-0732">Signal</keyword>
<organism evidence="3 4">
    <name type="scientific">Kocuria marina subsp. indica</name>
    <dbReference type="NCBI Taxonomy" id="1049583"/>
    <lineage>
        <taxon>Bacteria</taxon>
        <taxon>Bacillati</taxon>
        <taxon>Actinomycetota</taxon>
        <taxon>Actinomycetes</taxon>
        <taxon>Micrococcales</taxon>
        <taxon>Micrococcaceae</taxon>
        <taxon>Kocuria</taxon>
    </lineage>
</organism>
<sequence>MNHRVRVLLAGAGLIVLLTACGARQGQTTTIELSPITPTASAPAPHAPSATPADTQTCFDVAEVYSGLELLPLTDHSEEEDADEDALEQARDSVSRLRGKLPAAVRPAFDDVRDILDDAGATLQPAEAVRIHRALEPAESWLRANCASTPRH</sequence>
<dbReference type="AlphaFoldDB" id="A0A6N9QY92"/>
<dbReference type="PROSITE" id="PS51257">
    <property type="entry name" value="PROKAR_LIPOPROTEIN"/>
    <property type="match status" value="1"/>
</dbReference>
<dbReference type="RefSeq" id="WP_162229501.1">
    <property type="nucleotide sequence ID" value="NZ_WMHZ01000009.1"/>
</dbReference>
<dbReference type="Proteomes" id="UP000471026">
    <property type="component" value="Unassembled WGS sequence"/>
</dbReference>